<reference evidence="1 2" key="1">
    <citation type="submission" date="2015-08" db="EMBL/GenBank/DDBJ databases">
        <title>Draft Genome Sequence of Rathayibacter sp. Strain VKM Ac-2596 Isolated from Leaf Gall Induced by Plant-Parasitic Nematodes.</title>
        <authorList>
            <person name="Vasilenko O.V."/>
            <person name="Starodumova I.P."/>
            <person name="Tarlachkov S.V."/>
            <person name="Dorofeeva L.V."/>
            <person name="Evtushenko L.I."/>
        </authorList>
    </citation>
    <scope>NUCLEOTIDE SEQUENCE [LARGE SCALE GENOMIC DNA]</scope>
    <source>
        <strain evidence="1 2">VKM Ac-2596</strain>
    </source>
</reference>
<accession>A0A166I8J7</accession>
<proteinExistence type="predicted"/>
<evidence type="ECO:0000313" key="1">
    <source>
        <dbReference type="EMBL" id="KZX21795.1"/>
    </source>
</evidence>
<comment type="caution">
    <text evidence="1">The sequence shown here is derived from an EMBL/GenBank/DDBJ whole genome shotgun (WGS) entry which is preliminary data.</text>
</comment>
<organism evidence="1 2">
    <name type="scientific">Rathayibacter tanaceti</name>
    <dbReference type="NCBI Taxonomy" id="1671680"/>
    <lineage>
        <taxon>Bacteria</taxon>
        <taxon>Bacillati</taxon>
        <taxon>Actinomycetota</taxon>
        <taxon>Actinomycetes</taxon>
        <taxon>Micrococcales</taxon>
        <taxon>Microbacteriaceae</taxon>
        <taxon>Rathayibacter</taxon>
    </lineage>
</organism>
<name>A0A166I8J7_9MICO</name>
<evidence type="ECO:0000313" key="2">
    <source>
        <dbReference type="Proteomes" id="UP000076717"/>
    </source>
</evidence>
<dbReference type="EMBL" id="LIIN01000026">
    <property type="protein sequence ID" value="KZX21795.1"/>
    <property type="molecule type" value="Genomic_DNA"/>
</dbReference>
<keyword evidence="2" id="KW-1185">Reference proteome</keyword>
<protein>
    <submittedName>
        <fullName evidence="1">Uncharacterized protein</fullName>
    </submittedName>
</protein>
<dbReference type="AlphaFoldDB" id="A0A166I8J7"/>
<dbReference type="Proteomes" id="UP000076717">
    <property type="component" value="Unassembled WGS sequence"/>
</dbReference>
<sequence length="381" mass="42958">MRWRAARGFSPVRDALPFDEAFLGSTFGGGASSVAGSLVFDVADREPEQCDHGRVAREVAAVLRDFAELEVQRLDRVGRIDHPADLGREREERREPLPRALEHCCRVRVRAPQLRRRERVQRGPGGVRGRRLIDRLQRGGDGFALPVGDEPHGIADQVHDAGLDHRVRPGRLDRFGEPGQSVAADDEHVVDAAVREFRADRCPELRALALLDPDPEDVLDAVHVDADREVRGLVAHVPAVADLHDQSVEVDHRRERLHRPVLPGEDLIDDLRDRLARELRAHRRGEVMLDITDGHPARIERHDHLVQLRQKPAARRNQPGRERASAVPRDPQLHITDVRSHRLREQPVSGVLVERRLRVTLLVSDVLGQLPLQPALQPRLD</sequence>
<gene>
    <name evidence="1" type="ORF">ACH61_01099</name>
</gene>